<organism evidence="1 2">
    <name type="scientific">Arthrobacter phage Colucci</name>
    <dbReference type="NCBI Taxonomy" id="2015834"/>
    <lineage>
        <taxon>Viruses</taxon>
        <taxon>Duplodnaviria</taxon>
        <taxon>Heunggongvirae</taxon>
        <taxon>Uroviricota</taxon>
        <taxon>Caudoviricetes</taxon>
        <taxon>Klausavirus</taxon>
        <taxon>Klausavirus colucci</taxon>
    </lineage>
</organism>
<dbReference type="KEGG" id="vg:40086117"/>
<dbReference type="Proteomes" id="UP000225683">
    <property type="component" value="Genome"/>
</dbReference>
<keyword evidence="2" id="KW-1185">Reference proteome</keyword>
<accession>A0A286N2S9</accession>
<evidence type="ECO:0008006" key="3">
    <source>
        <dbReference type="Google" id="ProtNLM"/>
    </source>
</evidence>
<reference evidence="1 2" key="1">
    <citation type="submission" date="2017-06" db="EMBL/GenBank/DDBJ databases">
        <authorList>
            <person name="Conboy A.J."/>
            <person name="Conboy D.B."/>
            <person name="Kulkosky J."/>
            <person name="Cross T."/>
            <person name="Moy E.A."/>
            <person name="Stoner T.H."/>
            <person name="Garlena R.A."/>
            <person name="Russell D.A."/>
            <person name="Pope W.H."/>
            <person name="Jacobs-Sera D."/>
            <person name="Hatfull G.F."/>
        </authorList>
    </citation>
    <scope>NUCLEOTIDE SEQUENCE [LARGE SCALE GENOMIC DNA]</scope>
</reference>
<gene>
    <name evidence="1" type="primary">15</name>
    <name evidence="1" type="ORF">SEA_COLUCCI_15</name>
</gene>
<evidence type="ECO:0000313" key="2">
    <source>
        <dbReference type="Proteomes" id="UP000225683"/>
    </source>
</evidence>
<evidence type="ECO:0000313" key="1">
    <source>
        <dbReference type="EMBL" id="ASX98686.1"/>
    </source>
</evidence>
<protein>
    <recommendedName>
        <fullName evidence="3">Tail terminator</fullName>
    </recommendedName>
</protein>
<dbReference type="OrthoDB" id="14039at10239"/>
<dbReference type="RefSeq" id="YP_009610029.1">
    <property type="nucleotide sequence ID" value="NC_042000.1"/>
</dbReference>
<name>A0A286N2S9_9CAUD</name>
<dbReference type="EMBL" id="MF185718">
    <property type="protein sequence ID" value="ASX98686.1"/>
    <property type="molecule type" value="Genomic_DNA"/>
</dbReference>
<sequence>MLGPEGVARALVYRLQERFPGKLAELRARLAIDAAELPELAALYAHEVDLRAVNEYPFLSVVELDTSGQLGNRQVDTDTDYDEYSYRYRMRVFVWSMASAHIETDLLRKRLALAVREVLLNDKILYDLNGQYAEVDPKTLKESFSGVSDIKDSQFLGAAYLEFEIVTQETLASFQGRVSDDPATIIPDYGTVGEGDTHPVPQPEP</sequence>
<dbReference type="GeneID" id="40086117"/>
<proteinExistence type="predicted"/>